<dbReference type="EMBL" id="BJLR01000013">
    <property type="protein sequence ID" value="GEA87258.1"/>
    <property type="molecule type" value="Genomic_DNA"/>
</dbReference>
<evidence type="ECO:0000313" key="2">
    <source>
        <dbReference type="Proteomes" id="UP000317046"/>
    </source>
</evidence>
<organism evidence="1 2">
    <name type="scientific">Cellulomonas cellasea</name>
    <dbReference type="NCBI Taxonomy" id="43670"/>
    <lineage>
        <taxon>Bacteria</taxon>
        <taxon>Bacillati</taxon>
        <taxon>Actinomycetota</taxon>
        <taxon>Actinomycetes</taxon>
        <taxon>Micrococcales</taxon>
        <taxon>Cellulomonadaceae</taxon>
        <taxon>Cellulomonas</taxon>
    </lineage>
</organism>
<accession>A0A4Y3KWM4</accession>
<gene>
    <name evidence="1" type="ORF">CCE01nite_12070</name>
</gene>
<dbReference type="AlphaFoldDB" id="A0A4Y3KWM4"/>
<name>A0A4Y3KWM4_9CELL</name>
<dbReference type="Proteomes" id="UP000317046">
    <property type="component" value="Unassembled WGS sequence"/>
</dbReference>
<sequence>MLVAPGRPQPPPAALGSRVVEEPEQHLVLCMRADLPQPTRSAQAILADCGCLVWVSPVSLAFMDTDPEIGAICGPCVAESGVEVGEMRHVPRASDERQV</sequence>
<keyword evidence="2" id="KW-1185">Reference proteome</keyword>
<comment type="caution">
    <text evidence="1">The sequence shown here is derived from an EMBL/GenBank/DDBJ whole genome shotgun (WGS) entry which is preliminary data.</text>
</comment>
<evidence type="ECO:0000313" key="1">
    <source>
        <dbReference type="EMBL" id="GEA87258.1"/>
    </source>
</evidence>
<reference evidence="1" key="1">
    <citation type="submission" date="2019-06" db="EMBL/GenBank/DDBJ databases">
        <title>Whole genome shotgun sequence of Cellulomonas cellasea NBRC 3753.</title>
        <authorList>
            <person name="Hosoyama A."/>
            <person name="Uohara A."/>
            <person name="Ohji S."/>
            <person name="Ichikawa N."/>
        </authorList>
    </citation>
    <scope>NUCLEOTIDE SEQUENCE [LARGE SCALE GENOMIC DNA]</scope>
    <source>
        <strain evidence="1">NBRC 3753</strain>
    </source>
</reference>
<proteinExistence type="predicted"/>
<protein>
    <submittedName>
        <fullName evidence="1">Uncharacterized protein</fullName>
    </submittedName>
</protein>